<feature type="compositionally biased region" description="Low complexity" evidence="4">
    <location>
        <begin position="271"/>
        <end position="282"/>
    </location>
</feature>
<evidence type="ECO:0008006" key="7">
    <source>
        <dbReference type="Google" id="ProtNLM"/>
    </source>
</evidence>
<dbReference type="InterPro" id="IPR026113">
    <property type="entry name" value="METTL2/6/8-like"/>
</dbReference>
<accession>A0ABN9WUG2</accession>
<keyword evidence="2" id="KW-0489">Methyltransferase</keyword>
<sequence>MEELAAPLRAYAAPPRGEASRGGAPRRERPRWRPPRTHLQAELVRRRKDPQPSERSGSAVAAALTALQAGDGGAKDKGREYWDQFYRQSTVNFFKDRHYRLREEFAELMPEEVAANPKAWVPQLSADEPSAGPPLTPGDLPARLRGRRVILEVGCAVGNGVLPLLRACPDLFAFACDLSPVAVDLLRSKEEYQCGRCLAFVSDITAGDDQPSQDHEPVESVVPEGSLDFATLLFSRHRPDAAQGGHTAPALPHAPWRHGAGAGLRARRPRPAAVLRGPLARGRPLRPRRRHARPLPDSKPWPPTSRRRASRRSSASTAGMRW</sequence>
<name>A0ABN9WUG2_9DINO</name>
<dbReference type="Proteomes" id="UP001189429">
    <property type="component" value="Unassembled WGS sequence"/>
</dbReference>
<evidence type="ECO:0000313" key="6">
    <source>
        <dbReference type="Proteomes" id="UP001189429"/>
    </source>
</evidence>
<dbReference type="PANTHER" id="PTHR22809:SF5">
    <property type="entry name" value="TRNA N(3)-METHYLCYTIDINE METHYLTRANSFERASE METTL6"/>
    <property type="match status" value="1"/>
</dbReference>
<feature type="compositionally biased region" description="Low complexity" evidence="4">
    <location>
        <begin position="312"/>
        <end position="322"/>
    </location>
</feature>
<proteinExistence type="inferred from homology"/>
<keyword evidence="3" id="KW-0808">Transferase</keyword>
<dbReference type="Gene3D" id="3.40.50.150">
    <property type="entry name" value="Vaccinia Virus protein VP39"/>
    <property type="match status" value="1"/>
</dbReference>
<dbReference type="SUPFAM" id="SSF53335">
    <property type="entry name" value="S-adenosyl-L-methionine-dependent methyltransferases"/>
    <property type="match status" value="1"/>
</dbReference>
<evidence type="ECO:0000256" key="2">
    <source>
        <dbReference type="ARBA" id="ARBA00022603"/>
    </source>
</evidence>
<evidence type="ECO:0000256" key="4">
    <source>
        <dbReference type="SAM" id="MobiDB-lite"/>
    </source>
</evidence>
<keyword evidence="6" id="KW-1185">Reference proteome</keyword>
<evidence type="ECO:0000256" key="3">
    <source>
        <dbReference type="ARBA" id="ARBA00022679"/>
    </source>
</evidence>
<dbReference type="InterPro" id="IPR029063">
    <property type="entry name" value="SAM-dependent_MTases_sf"/>
</dbReference>
<dbReference type="EMBL" id="CAUYUJ010019359">
    <property type="protein sequence ID" value="CAK0890471.1"/>
    <property type="molecule type" value="Genomic_DNA"/>
</dbReference>
<dbReference type="PANTHER" id="PTHR22809">
    <property type="entry name" value="METHYLTRANSFERASE-RELATED"/>
    <property type="match status" value="1"/>
</dbReference>
<feature type="region of interest" description="Disordered" evidence="4">
    <location>
        <begin position="1"/>
        <end position="59"/>
    </location>
</feature>
<feature type="region of interest" description="Disordered" evidence="4">
    <location>
        <begin position="240"/>
        <end position="322"/>
    </location>
</feature>
<evidence type="ECO:0000256" key="1">
    <source>
        <dbReference type="ARBA" id="ARBA00009725"/>
    </source>
</evidence>
<organism evidence="5 6">
    <name type="scientific">Prorocentrum cordatum</name>
    <dbReference type="NCBI Taxonomy" id="2364126"/>
    <lineage>
        <taxon>Eukaryota</taxon>
        <taxon>Sar</taxon>
        <taxon>Alveolata</taxon>
        <taxon>Dinophyceae</taxon>
        <taxon>Prorocentrales</taxon>
        <taxon>Prorocentraceae</taxon>
        <taxon>Prorocentrum</taxon>
    </lineage>
</organism>
<feature type="compositionally biased region" description="Low complexity" evidence="4">
    <location>
        <begin position="1"/>
        <end position="23"/>
    </location>
</feature>
<gene>
    <name evidence="5" type="ORF">PCOR1329_LOCUS70710</name>
</gene>
<comment type="similarity">
    <text evidence="1">Belongs to the methyltransferase superfamily. METL family.</text>
</comment>
<feature type="compositionally biased region" description="Basic residues" evidence="4">
    <location>
        <begin position="283"/>
        <end position="293"/>
    </location>
</feature>
<comment type="caution">
    <text evidence="5">The sequence shown here is derived from an EMBL/GenBank/DDBJ whole genome shotgun (WGS) entry which is preliminary data.</text>
</comment>
<reference evidence="5" key="1">
    <citation type="submission" date="2023-10" db="EMBL/GenBank/DDBJ databases">
        <authorList>
            <person name="Chen Y."/>
            <person name="Shah S."/>
            <person name="Dougan E. K."/>
            <person name="Thang M."/>
            <person name="Chan C."/>
        </authorList>
    </citation>
    <scope>NUCLEOTIDE SEQUENCE [LARGE SCALE GENOMIC DNA]</scope>
</reference>
<protein>
    <recommendedName>
        <fullName evidence="7">Methyltransferase-like protein</fullName>
    </recommendedName>
</protein>
<evidence type="ECO:0000313" key="5">
    <source>
        <dbReference type="EMBL" id="CAK0890471.1"/>
    </source>
</evidence>